<dbReference type="InterPro" id="IPR013815">
    <property type="entry name" value="ATP_grasp_subdomain_1"/>
</dbReference>
<dbReference type="GO" id="GO:0005524">
    <property type="term" value="F:ATP binding"/>
    <property type="evidence" value="ECO:0007669"/>
    <property type="project" value="UniProtKB-KW"/>
</dbReference>
<keyword evidence="10" id="KW-0119">Carbohydrate metabolism</keyword>
<keyword evidence="4" id="KW-0808">Transferase</keyword>
<dbReference type="RefSeq" id="XP_067926198.1">
    <property type="nucleotide sequence ID" value="XM_068061825.1"/>
</dbReference>
<dbReference type="Gene3D" id="3.30.1490.20">
    <property type="entry name" value="ATP-grasp fold, A domain"/>
    <property type="match status" value="1"/>
</dbReference>
<evidence type="ECO:0000256" key="9">
    <source>
        <dbReference type="ARBA" id="ARBA00022842"/>
    </source>
</evidence>
<reference evidence="14 15" key="1">
    <citation type="journal article" date="2017" name="Int. J. Parasitol.">
        <title>The genome of the protozoan parasite Cystoisospora suis and a reverse vaccinology approach to identify vaccine candidates.</title>
        <authorList>
            <person name="Palmieri N."/>
            <person name="Shrestha A."/>
            <person name="Ruttkowski B."/>
            <person name="Beck T."/>
            <person name="Vogl C."/>
            <person name="Tomley F."/>
            <person name="Blake D.P."/>
            <person name="Joachim A."/>
        </authorList>
    </citation>
    <scope>NUCLEOTIDE SEQUENCE [LARGE SCALE GENOMIC DNA]</scope>
    <source>
        <strain evidence="14 15">Wien I</strain>
    </source>
</reference>
<dbReference type="OrthoDB" id="6123450at2759"/>
<evidence type="ECO:0000256" key="6">
    <source>
        <dbReference type="ARBA" id="ARBA00022741"/>
    </source>
</evidence>
<dbReference type="SUPFAM" id="SSF56059">
    <property type="entry name" value="Glutathione synthetase ATP-binding domain-like"/>
    <property type="match status" value="1"/>
</dbReference>
<comment type="similarity">
    <text evidence="2">Belongs to the PEP-utilizing enzyme family.</text>
</comment>
<evidence type="ECO:0000259" key="13">
    <source>
        <dbReference type="Pfam" id="PF22973"/>
    </source>
</evidence>
<protein>
    <submittedName>
        <fullName evidence="14">Pyruvate phosphate pep pyruvate binding domain-containing protein</fullName>
    </submittedName>
</protein>
<evidence type="ECO:0000256" key="8">
    <source>
        <dbReference type="ARBA" id="ARBA00022840"/>
    </source>
</evidence>
<accession>A0A2C6LBP0</accession>
<gene>
    <name evidence="14" type="ORF">CSUI_001620</name>
</gene>
<dbReference type="PANTHER" id="PTHR47453">
    <property type="entry name" value="PHOSPHOGLUCAN, WATER DIKINASE, CHLOROPLASTIC"/>
    <property type="match status" value="1"/>
</dbReference>
<keyword evidence="7" id="KW-0418">Kinase</keyword>
<evidence type="ECO:0000256" key="5">
    <source>
        <dbReference type="ARBA" id="ARBA00022723"/>
    </source>
</evidence>
<feature type="region of interest" description="Disordered" evidence="11">
    <location>
        <begin position="483"/>
        <end position="510"/>
    </location>
</feature>
<dbReference type="PANTHER" id="PTHR47453:SF1">
    <property type="entry name" value="PHOSPHOGLUCAN, WATER DIKINASE, CHLOROPLASTIC"/>
    <property type="match status" value="1"/>
</dbReference>
<evidence type="ECO:0000256" key="10">
    <source>
        <dbReference type="ARBA" id="ARBA00023277"/>
    </source>
</evidence>
<proteinExistence type="inferred from homology"/>
<comment type="caution">
    <text evidence="14">The sequence shown here is derived from an EMBL/GenBank/DDBJ whole genome shotgun (WGS) entry which is preliminary data.</text>
</comment>
<evidence type="ECO:0000256" key="11">
    <source>
        <dbReference type="SAM" id="MobiDB-lite"/>
    </source>
</evidence>
<dbReference type="Pfam" id="PF22973">
    <property type="entry name" value="GWD1_pHisD"/>
    <property type="match status" value="1"/>
</dbReference>
<evidence type="ECO:0000256" key="4">
    <source>
        <dbReference type="ARBA" id="ARBA00022679"/>
    </source>
</evidence>
<evidence type="ECO:0000256" key="3">
    <source>
        <dbReference type="ARBA" id="ARBA00011738"/>
    </source>
</evidence>
<organism evidence="14 15">
    <name type="scientific">Cystoisospora suis</name>
    <dbReference type="NCBI Taxonomy" id="483139"/>
    <lineage>
        <taxon>Eukaryota</taxon>
        <taxon>Sar</taxon>
        <taxon>Alveolata</taxon>
        <taxon>Apicomplexa</taxon>
        <taxon>Conoidasida</taxon>
        <taxon>Coccidia</taxon>
        <taxon>Eucoccidiorida</taxon>
        <taxon>Eimeriorina</taxon>
        <taxon>Sarcocystidae</taxon>
        <taxon>Cystoisospora</taxon>
    </lineage>
</organism>
<dbReference type="GeneID" id="94425036"/>
<dbReference type="GO" id="GO:0016301">
    <property type="term" value="F:kinase activity"/>
    <property type="evidence" value="ECO:0007669"/>
    <property type="project" value="UniProtKB-KW"/>
</dbReference>
<dbReference type="Gene3D" id="3.30.470.20">
    <property type="entry name" value="ATP-grasp fold, B domain"/>
    <property type="match status" value="1"/>
</dbReference>
<dbReference type="GO" id="GO:0046872">
    <property type="term" value="F:metal ion binding"/>
    <property type="evidence" value="ECO:0007669"/>
    <property type="project" value="UniProtKB-KW"/>
</dbReference>
<evidence type="ECO:0000313" key="14">
    <source>
        <dbReference type="EMBL" id="PHJ24525.1"/>
    </source>
</evidence>
<feature type="region of interest" description="Disordered" evidence="11">
    <location>
        <begin position="352"/>
        <end position="382"/>
    </location>
</feature>
<dbReference type="VEuPathDB" id="ToxoDB:CSUI_001620"/>
<dbReference type="EMBL" id="MIGC01000655">
    <property type="protein sequence ID" value="PHJ24525.1"/>
    <property type="molecule type" value="Genomic_DNA"/>
</dbReference>
<evidence type="ECO:0000256" key="1">
    <source>
        <dbReference type="ARBA" id="ARBA00001946"/>
    </source>
</evidence>
<keyword evidence="5" id="KW-0479">Metal-binding</keyword>
<keyword evidence="6" id="KW-0547">Nucleotide-binding</keyword>
<feature type="domain" description="Pyruvate phosphate dikinase AMP/ATP-binding" evidence="12">
    <location>
        <begin position="637"/>
        <end position="930"/>
    </location>
</feature>
<dbReference type="InterPro" id="IPR002192">
    <property type="entry name" value="PPDK_AMP/ATP-bd"/>
</dbReference>
<comment type="cofactor">
    <cofactor evidence="1">
        <name>Mg(2+)</name>
        <dbReference type="ChEBI" id="CHEBI:18420"/>
    </cofactor>
</comment>
<keyword evidence="8" id="KW-0067">ATP-binding</keyword>
<dbReference type="InterPro" id="IPR054481">
    <property type="entry name" value="GWD1_pHisD"/>
</dbReference>
<feature type="domain" description="Alpha-glucan water dikinase phosphohistidine-like" evidence="13">
    <location>
        <begin position="384"/>
        <end position="477"/>
    </location>
</feature>
<keyword evidence="14" id="KW-0670">Pyruvate</keyword>
<evidence type="ECO:0000313" key="15">
    <source>
        <dbReference type="Proteomes" id="UP000221165"/>
    </source>
</evidence>
<evidence type="ECO:0000256" key="2">
    <source>
        <dbReference type="ARBA" id="ARBA00007837"/>
    </source>
</evidence>
<dbReference type="Pfam" id="PF01326">
    <property type="entry name" value="PPDK_N"/>
    <property type="match status" value="1"/>
</dbReference>
<dbReference type="AlphaFoldDB" id="A0A2C6LBP0"/>
<keyword evidence="15" id="KW-1185">Reference proteome</keyword>
<comment type="subunit">
    <text evidence="3">Homodimer.</text>
</comment>
<dbReference type="Proteomes" id="UP000221165">
    <property type="component" value="Unassembled WGS sequence"/>
</dbReference>
<name>A0A2C6LBP0_9APIC</name>
<keyword evidence="9" id="KW-0460">Magnesium</keyword>
<evidence type="ECO:0000256" key="7">
    <source>
        <dbReference type="ARBA" id="ARBA00022777"/>
    </source>
</evidence>
<sequence length="931" mass="102049">MELKNEIKHSLQNKLHRCAGPEDLETAERLLHRFNSNPGAYSHDFILEFERFYDELKRFFNATDLEQRLRELRYQSNPRVAELIDRFLESKARCDDSTASLTKLLVALSVCLELRISLTCQLKDSGLISSSSTYRGQDLHQIQDLRLAEILLEDVAFLLLSRVENLLQDDPDDGRWPEAIEALCLAVHDVKISGIRRDECRALGSELSAHTRRASQMNEDWLMLKATLERCRRLCEDFTDLQIVLYSGRALALGNELKLPEHAVRVFSEATIRSSVVFQISKLCGDLLRRVRSILELQPYDALVCGEAVGEVRLYDTLEEGVLQCIRLNPSNIANERGEAFYSHHLNALNGDTSEERKKTGEDGNKDTNKTEKKKNRNVSDINEEDNAAPAIILAARCATGDEEVAGLDGPHGKVVGIVVGHDLPILSHLGVRARQRGGPFVACQEPGAFEPFVAAQGKVLSLSANSHSVTFEVLEGQKASDALELQRQRKTSQNMTGGRGAGRGAGFSGRSDEMVASMKMKDPSSFSSSDGGVSSPNYPFSSVISSSLLQDSSSPPSPLHIHDMRVEDCGAKASTCAMLRILCEESGGGADFSPSSSPSSFVDGMHANHHSTSPPPVFQAARCLAYRFGTMEWLIENQNQTEEFQKLIETMEKASPGPELDEATSQMQELILNLVLPEELLTPVVDLFGGLRSRLVVRSSANVEDLEGMSAAGLYESVANVSLGDGVAFQSAVVTVWASLYSRRAILARRAAGIPQHQACMAVLIQELVTPEYSFILHTVNPVDTQDVNHLYVEMAPGLGEVLAGGQTRGSPHRMLVNKSTGELTMLAFCNYSNALVPVMPRSKSFSTLRDGKAGQHAVASTSPSNLIKSKVMDYTMDILTQDTGYRVHIAHKLADVSVVLEAKLGGPQDVEGVASGDTIWIVQSRPQSM</sequence>
<feature type="compositionally biased region" description="Basic and acidic residues" evidence="11">
    <location>
        <begin position="354"/>
        <end position="371"/>
    </location>
</feature>
<feature type="compositionally biased region" description="Gly residues" evidence="11">
    <location>
        <begin position="498"/>
        <end position="508"/>
    </location>
</feature>
<evidence type="ECO:0000259" key="12">
    <source>
        <dbReference type="Pfam" id="PF01326"/>
    </source>
</evidence>